<name>A0A5K7YUN6_9BACT</name>
<dbReference type="KEGG" id="dalk:DSCA_39440"/>
<feature type="region of interest" description="Disordered" evidence="1">
    <location>
        <begin position="33"/>
        <end position="70"/>
    </location>
</feature>
<proteinExistence type="predicted"/>
<evidence type="ECO:0000313" key="2">
    <source>
        <dbReference type="EMBL" id="BBO70014.1"/>
    </source>
</evidence>
<organism evidence="2 3">
    <name type="scientific">Desulfosarcina alkanivorans</name>
    <dbReference type="NCBI Taxonomy" id="571177"/>
    <lineage>
        <taxon>Bacteria</taxon>
        <taxon>Pseudomonadati</taxon>
        <taxon>Thermodesulfobacteriota</taxon>
        <taxon>Desulfobacteria</taxon>
        <taxon>Desulfobacterales</taxon>
        <taxon>Desulfosarcinaceae</taxon>
        <taxon>Desulfosarcina</taxon>
    </lineage>
</organism>
<dbReference type="Proteomes" id="UP000427906">
    <property type="component" value="Chromosome"/>
</dbReference>
<keyword evidence="3" id="KW-1185">Reference proteome</keyword>
<sequence length="70" mass="7780">MACTCRGNKLPAHPARELYIIYNQVVKPFFAPDRGRTATPPHAGQPVWIMGRPSRPAARQPSFALSQGRH</sequence>
<dbReference type="EMBL" id="AP021874">
    <property type="protein sequence ID" value="BBO70014.1"/>
    <property type="molecule type" value="Genomic_DNA"/>
</dbReference>
<gene>
    <name evidence="2" type="ORF">DSCA_39440</name>
</gene>
<protein>
    <submittedName>
        <fullName evidence="2">Uncharacterized protein</fullName>
    </submittedName>
</protein>
<dbReference type="AlphaFoldDB" id="A0A5K7YUN6"/>
<reference evidence="2 3" key="1">
    <citation type="submission" date="2019-11" db="EMBL/GenBank/DDBJ databases">
        <title>Comparative genomics of hydrocarbon-degrading Desulfosarcina strains.</title>
        <authorList>
            <person name="Watanabe M."/>
            <person name="Kojima H."/>
            <person name="Fukui M."/>
        </authorList>
    </citation>
    <scope>NUCLEOTIDE SEQUENCE [LARGE SCALE GENOMIC DNA]</scope>
    <source>
        <strain evidence="2 3">PL12</strain>
    </source>
</reference>
<accession>A0A5K7YUN6</accession>
<evidence type="ECO:0000313" key="3">
    <source>
        <dbReference type="Proteomes" id="UP000427906"/>
    </source>
</evidence>
<evidence type="ECO:0000256" key="1">
    <source>
        <dbReference type="SAM" id="MobiDB-lite"/>
    </source>
</evidence>